<accession>A0A1I3H0V2</accession>
<feature type="transmembrane region" description="Helical" evidence="1">
    <location>
        <begin position="312"/>
        <end position="330"/>
    </location>
</feature>
<gene>
    <name evidence="3" type="ORF">SAMN05192543_102785</name>
</gene>
<feature type="transmembrane region" description="Helical" evidence="1">
    <location>
        <begin position="76"/>
        <end position="97"/>
    </location>
</feature>
<dbReference type="PANTHER" id="PTHR23028">
    <property type="entry name" value="ACETYLTRANSFERASE"/>
    <property type="match status" value="1"/>
</dbReference>
<keyword evidence="4" id="KW-1185">Reference proteome</keyword>
<feature type="transmembrane region" description="Helical" evidence="1">
    <location>
        <begin position="127"/>
        <end position="145"/>
    </location>
</feature>
<evidence type="ECO:0000259" key="2">
    <source>
        <dbReference type="Pfam" id="PF01757"/>
    </source>
</evidence>
<feature type="domain" description="Acyltransferase 3" evidence="2">
    <location>
        <begin position="3"/>
        <end position="326"/>
    </location>
</feature>
<dbReference type="GO" id="GO:0016747">
    <property type="term" value="F:acyltransferase activity, transferring groups other than amino-acyl groups"/>
    <property type="evidence" value="ECO:0007669"/>
    <property type="project" value="InterPro"/>
</dbReference>
<keyword evidence="3" id="KW-0808">Transferase</keyword>
<dbReference type="GO" id="GO:0000271">
    <property type="term" value="P:polysaccharide biosynthetic process"/>
    <property type="evidence" value="ECO:0007669"/>
    <property type="project" value="TreeGrafter"/>
</dbReference>
<feature type="transmembrane region" description="Helical" evidence="1">
    <location>
        <begin position="239"/>
        <end position="259"/>
    </location>
</feature>
<keyword evidence="1" id="KW-0472">Membrane</keyword>
<dbReference type="Proteomes" id="UP000199548">
    <property type="component" value="Unassembled WGS sequence"/>
</dbReference>
<sequence length="356" mass="40088">MPSLTGGRGVAALLVAVHHGCLTWGGALVPIGNVGWLGVTYFFILSGFVLTWAFSPDRSYREFILYRIARIYPLHLVTLLVSLAFFAIFGHALGGYIGTRVGTVTQFFLIHDFVPGHPEIRQSWNGVSWSLSAEFFFYLLAPWFISRLNRIKEENLIRIGQALYFLHLTIGVVASSFQFPQVLDFMQYHPIAYMPTFIYGIVAAIFIQRGFEFSPNTGTKLMLFVPIFFYVYHNEVRNAIVMIDLCTPAFLAIIIGGATDDLKGKRTILSHGLIEKIGEASFSLYMTHALLLGVMAAVFHKFGMESHPSLKILIFLICSLLLSRLVYLWVELPSRKWFLVVVGLGRSKKQVLYSAK</sequence>
<feature type="transmembrane region" description="Helical" evidence="1">
    <location>
        <begin position="157"/>
        <end position="179"/>
    </location>
</feature>
<dbReference type="EMBL" id="FOQU01000002">
    <property type="protein sequence ID" value="SFI29177.1"/>
    <property type="molecule type" value="Genomic_DNA"/>
</dbReference>
<dbReference type="InterPro" id="IPR050879">
    <property type="entry name" value="Acyltransferase_3"/>
</dbReference>
<dbReference type="InterPro" id="IPR002656">
    <property type="entry name" value="Acyl_transf_3_dom"/>
</dbReference>
<keyword evidence="1" id="KW-0812">Transmembrane</keyword>
<dbReference type="PANTHER" id="PTHR23028:SF131">
    <property type="entry name" value="BLR2367 PROTEIN"/>
    <property type="match status" value="1"/>
</dbReference>
<evidence type="ECO:0000313" key="3">
    <source>
        <dbReference type="EMBL" id="SFI29177.1"/>
    </source>
</evidence>
<reference evidence="3 4" key="1">
    <citation type="submission" date="2016-10" db="EMBL/GenBank/DDBJ databases">
        <authorList>
            <person name="de Groot N.N."/>
        </authorList>
    </citation>
    <scope>NUCLEOTIDE SEQUENCE [LARGE SCALE GENOMIC DNA]</scope>
    <source>
        <strain evidence="3 4">LMG 23650</strain>
    </source>
</reference>
<evidence type="ECO:0000256" key="1">
    <source>
        <dbReference type="SAM" id="Phobius"/>
    </source>
</evidence>
<proteinExistence type="predicted"/>
<name>A0A1I3H0V2_9BURK</name>
<feature type="transmembrane region" description="Helical" evidence="1">
    <location>
        <begin position="191"/>
        <end position="211"/>
    </location>
</feature>
<feature type="transmembrane region" description="Helical" evidence="1">
    <location>
        <begin position="35"/>
        <end position="55"/>
    </location>
</feature>
<keyword evidence="1" id="KW-1133">Transmembrane helix</keyword>
<dbReference type="Pfam" id="PF01757">
    <property type="entry name" value="Acyl_transf_3"/>
    <property type="match status" value="1"/>
</dbReference>
<feature type="transmembrane region" description="Helical" evidence="1">
    <location>
        <begin position="280"/>
        <end position="300"/>
    </location>
</feature>
<dbReference type="AlphaFoldDB" id="A0A1I3H0V2"/>
<protein>
    <submittedName>
        <fullName evidence="3">Mycarose O-acyltransferase</fullName>
    </submittedName>
</protein>
<dbReference type="GO" id="GO:0016020">
    <property type="term" value="C:membrane"/>
    <property type="evidence" value="ECO:0007669"/>
    <property type="project" value="TreeGrafter"/>
</dbReference>
<keyword evidence="3" id="KW-0012">Acyltransferase</keyword>
<evidence type="ECO:0000313" key="4">
    <source>
        <dbReference type="Proteomes" id="UP000199548"/>
    </source>
</evidence>
<organism evidence="3 4">
    <name type="scientific">Paraburkholderia megapolitana</name>
    <dbReference type="NCBI Taxonomy" id="420953"/>
    <lineage>
        <taxon>Bacteria</taxon>
        <taxon>Pseudomonadati</taxon>
        <taxon>Pseudomonadota</taxon>
        <taxon>Betaproteobacteria</taxon>
        <taxon>Burkholderiales</taxon>
        <taxon>Burkholderiaceae</taxon>
        <taxon>Paraburkholderia</taxon>
    </lineage>
</organism>